<sequence length="70" mass="7095">MAGIDAQVAAPCTVPVPAHVMSTMTIAGSRTSTTTAATMTRRRLTGILAGFLVSGVLAALLLPVVGIVMR</sequence>
<reference evidence="2" key="1">
    <citation type="submission" date="2020-05" db="EMBL/GenBank/DDBJ databases">
        <authorList>
            <person name="Chiriac C."/>
            <person name="Salcher M."/>
            <person name="Ghai R."/>
            <person name="Kavagutti S V."/>
        </authorList>
    </citation>
    <scope>NUCLEOTIDE SEQUENCE</scope>
</reference>
<accession>A0A6J6TVC2</accession>
<keyword evidence="1" id="KW-0472">Membrane</keyword>
<dbReference type="AlphaFoldDB" id="A0A6J6TVC2"/>
<protein>
    <submittedName>
        <fullName evidence="2">Unannotated protein</fullName>
    </submittedName>
</protein>
<keyword evidence="1" id="KW-1133">Transmembrane helix</keyword>
<evidence type="ECO:0000313" key="2">
    <source>
        <dbReference type="EMBL" id="CAB4750614.1"/>
    </source>
</evidence>
<feature type="transmembrane region" description="Helical" evidence="1">
    <location>
        <begin position="47"/>
        <end position="69"/>
    </location>
</feature>
<name>A0A6J6TVC2_9ZZZZ</name>
<gene>
    <name evidence="2" type="ORF">UFOPK2786_01271</name>
</gene>
<keyword evidence="1" id="KW-0812">Transmembrane</keyword>
<dbReference type="EMBL" id="CAEZYW010000207">
    <property type="protein sequence ID" value="CAB4750614.1"/>
    <property type="molecule type" value="Genomic_DNA"/>
</dbReference>
<organism evidence="2">
    <name type="scientific">freshwater metagenome</name>
    <dbReference type="NCBI Taxonomy" id="449393"/>
    <lineage>
        <taxon>unclassified sequences</taxon>
        <taxon>metagenomes</taxon>
        <taxon>ecological metagenomes</taxon>
    </lineage>
</organism>
<evidence type="ECO:0000256" key="1">
    <source>
        <dbReference type="SAM" id="Phobius"/>
    </source>
</evidence>
<proteinExistence type="predicted"/>